<proteinExistence type="predicted"/>
<evidence type="ECO:0000313" key="1">
    <source>
        <dbReference type="EMBL" id="SVC04508.1"/>
    </source>
</evidence>
<dbReference type="AlphaFoldDB" id="A0A382IY82"/>
<name>A0A382IY82_9ZZZZ</name>
<dbReference type="EMBL" id="UINC01070391">
    <property type="protein sequence ID" value="SVC04508.1"/>
    <property type="molecule type" value="Genomic_DNA"/>
</dbReference>
<feature type="non-terminal residue" evidence="1">
    <location>
        <position position="52"/>
    </location>
</feature>
<gene>
    <name evidence="1" type="ORF">METZ01_LOCUS257362</name>
</gene>
<organism evidence="1">
    <name type="scientific">marine metagenome</name>
    <dbReference type="NCBI Taxonomy" id="408172"/>
    <lineage>
        <taxon>unclassified sequences</taxon>
        <taxon>metagenomes</taxon>
        <taxon>ecological metagenomes</taxon>
    </lineage>
</organism>
<protein>
    <submittedName>
        <fullName evidence="1">Uncharacterized protein</fullName>
    </submittedName>
</protein>
<sequence length="52" mass="5780">MSWPAYIQLQSVCGCTKRFILEGLDLADTNSSLLTVVVADDTFNDIYQAHTN</sequence>
<reference evidence="1" key="1">
    <citation type="submission" date="2018-05" db="EMBL/GenBank/DDBJ databases">
        <authorList>
            <person name="Lanie J.A."/>
            <person name="Ng W.-L."/>
            <person name="Kazmierczak K.M."/>
            <person name="Andrzejewski T.M."/>
            <person name="Davidsen T.M."/>
            <person name="Wayne K.J."/>
            <person name="Tettelin H."/>
            <person name="Glass J.I."/>
            <person name="Rusch D."/>
            <person name="Podicherti R."/>
            <person name="Tsui H.-C.T."/>
            <person name="Winkler M.E."/>
        </authorList>
    </citation>
    <scope>NUCLEOTIDE SEQUENCE</scope>
</reference>
<accession>A0A382IY82</accession>